<keyword evidence="7" id="KW-1185">Reference proteome</keyword>
<dbReference type="Pfam" id="PF17954">
    <property type="entry name" value="Pirin_C_2"/>
    <property type="match status" value="1"/>
</dbReference>
<sequence>MNRKDFLKKSILGSILIGAAGSTTAKVASKPETTPVGFNHLPHTNSKVMTNSVLHKANSRGGANHGWLNAKHTFSFANYYNPDRMNFGVLRVLNDDTIAGGTGFGTHPHDNMEIITIPLEGALRHKDSLGNTAVIENGEIQVMSAGTGVFHSEHNDKQKEETKLLQIWVYPNKRNVEPRYDQIKISDNAEHNAFQQVLSPDPNDAGVWIHQDAWFHLGTFDANQKTTYNLKLKGNGVYVFIIKGGAKVNEQELETRDGYGIWDIDSFEITTTENDTQILLMEVPMQLNS</sequence>
<proteinExistence type="inferred from homology"/>
<dbReference type="InterPro" id="IPR012093">
    <property type="entry name" value="Pirin"/>
</dbReference>
<protein>
    <recommendedName>
        <fullName evidence="8">Pirin family protein</fullName>
    </recommendedName>
</protein>
<feature type="domain" description="Quercetin 2,3-dioxygenase C-terminal cupin" evidence="5">
    <location>
        <begin position="197"/>
        <end position="283"/>
    </location>
</feature>
<dbReference type="Proteomes" id="UP000216035">
    <property type="component" value="Unassembled WGS sequence"/>
</dbReference>
<dbReference type="OrthoDB" id="321327at2"/>
<comment type="caution">
    <text evidence="6">The sequence shown here is derived from an EMBL/GenBank/DDBJ whole genome shotgun (WGS) entry which is preliminary data.</text>
</comment>
<dbReference type="AlphaFoldDB" id="A0A256A2B9"/>
<gene>
    <name evidence="6" type="ORF">CHX27_02850</name>
</gene>
<reference evidence="6 7" key="1">
    <citation type="submission" date="2017-07" db="EMBL/GenBank/DDBJ databases">
        <title>Flavobacterium cyanobacteriorum sp. nov., isolated from cyanobacterial aggregates in a eutrophic lake.</title>
        <authorList>
            <person name="Cai H."/>
        </authorList>
    </citation>
    <scope>NUCLEOTIDE SEQUENCE [LARGE SCALE GENOMIC DNA]</scope>
    <source>
        <strain evidence="6 7">TH167</strain>
    </source>
</reference>
<name>A0A256A2B9_9FLAO</name>
<dbReference type="SUPFAM" id="SSF51182">
    <property type="entry name" value="RmlC-like cupins"/>
    <property type="match status" value="1"/>
</dbReference>
<evidence type="ECO:0000256" key="1">
    <source>
        <dbReference type="ARBA" id="ARBA00008416"/>
    </source>
</evidence>
<evidence type="ECO:0000256" key="3">
    <source>
        <dbReference type="SAM" id="SignalP"/>
    </source>
</evidence>
<evidence type="ECO:0000313" key="6">
    <source>
        <dbReference type="EMBL" id="OYQ47789.1"/>
    </source>
</evidence>
<evidence type="ECO:0000259" key="5">
    <source>
        <dbReference type="Pfam" id="PF17954"/>
    </source>
</evidence>
<dbReference type="CDD" id="cd02910">
    <property type="entry name" value="cupin_Yhhw_N"/>
    <property type="match status" value="1"/>
</dbReference>
<dbReference type="InterPro" id="IPR014710">
    <property type="entry name" value="RmlC-like_jellyroll"/>
</dbReference>
<dbReference type="InterPro" id="IPR041602">
    <property type="entry name" value="Quercetinase_C"/>
</dbReference>
<dbReference type="Pfam" id="PF02678">
    <property type="entry name" value="Pirin"/>
    <property type="match status" value="1"/>
</dbReference>
<dbReference type="EMBL" id="NOXX01000140">
    <property type="protein sequence ID" value="OYQ47789.1"/>
    <property type="molecule type" value="Genomic_DNA"/>
</dbReference>
<dbReference type="PANTHER" id="PTHR43212:SF3">
    <property type="entry name" value="QUERCETIN 2,3-DIOXYGENASE"/>
    <property type="match status" value="1"/>
</dbReference>
<feature type="chain" id="PRO_5012220145" description="Pirin family protein" evidence="3">
    <location>
        <begin position="26"/>
        <end position="289"/>
    </location>
</feature>
<evidence type="ECO:0008006" key="8">
    <source>
        <dbReference type="Google" id="ProtNLM"/>
    </source>
</evidence>
<keyword evidence="3" id="KW-0732">Signal</keyword>
<accession>A0A256A2B9</accession>
<dbReference type="PANTHER" id="PTHR43212">
    <property type="entry name" value="QUERCETIN 2,3-DIOXYGENASE"/>
    <property type="match status" value="1"/>
</dbReference>
<dbReference type="InterPro" id="IPR011051">
    <property type="entry name" value="RmlC_Cupin_sf"/>
</dbReference>
<feature type="domain" description="Pirin N-terminal" evidence="4">
    <location>
        <begin position="60"/>
        <end position="169"/>
    </location>
</feature>
<feature type="signal peptide" evidence="3">
    <location>
        <begin position="1"/>
        <end position="25"/>
    </location>
</feature>
<evidence type="ECO:0000259" key="4">
    <source>
        <dbReference type="Pfam" id="PF02678"/>
    </source>
</evidence>
<dbReference type="InterPro" id="IPR003829">
    <property type="entry name" value="Pirin_N_dom"/>
</dbReference>
<comment type="similarity">
    <text evidence="1 2">Belongs to the pirin family.</text>
</comment>
<dbReference type="Gene3D" id="2.60.120.10">
    <property type="entry name" value="Jelly Rolls"/>
    <property type="match status" value="2"/>
</dbReference>
<evidence type="ECO:0000313" key="7">
    <source>
        <dbReference type="Proteomes" id="UP000216035"/>
    </source>
</evidence>
<evidence type="ECO:0000256" key="2">
    <source>
        <dbReference type="RuleBase" id="RU003457"/>
    </source>
</evidence>
<organism evidence="6 7">
    <name type="scientific">Flavobacterium aurantiibacter</name>
    <dbReference type="NCBI Taxonomy" id="2023067"/>
    <lineage>
        <taxon>Bacteria</taxon>
        <taxon>Pseudomonadati</taxon>
        <taxon>Bacteroidota</taxon>
        <taxon>Flavobacteriia</taxon>
        <taxon>Flavobacteriales</taxon>
        <taxon>Flavobacteriaceae</taxon>
        <taxon>Flavobacterium</taxon>
    </lineage>
</organism>